<dbReference type="Gene3D" id="3.90.550.10">
    <property type="entry name" value="Spore Coat Polysaccharide Biosynthesis Protein SpsA, Chain A"/>
    <property type="match status" value="1"/>
</dbReference>
<organism evidence="2 3">
    <name type="scientific">Candidatus Woesebacteria bacterium GW2011_GWA1_37_8</name>
    <dbReference type="NCBI Taxonomy" id="1618546"/>
    <lineage>
        <taxon>Bacteria</taxon>
        <taxon>Candidatus Woeseibacteriota</taxon>
    </lineage>
</organism>
<dbReference type="EMBL" id="LBTR01000005">
    <property type="protein sequence ID" value="KKQ46096.1"/>
    <property type="molecule type" value="Genomic_DNA"/>
</dbReference>
<evidence type="ECO:0000313" key="3">
    <source>
        <dbReference type="Proteomes" id="UP000034603"/>
    </source>
</evidence>
<proteinExistence type="predicted"/>
<evidence type="ECO:0000313" key="2">
    <source>
        <dbReference type="EMBL" id="KKQ46096.1"/>
    </source>
</evidence>
<reference evidence="2 3" key="1">
    <citation type="journal article" date="2015" name="Nature">
        <title>rRNA introns, odd ribosomes, and small enigmatic genomes across a large radiation of phyla.</title>
        <authorList>
            <person name="Brown C.T."/>
            <person name="Hug L.A."/>
            <person name="Thomas B.C."/>
            <person name="Sharon I."/>
            <person name="Castelle C.J."/>
            <person name="Singh A."/>
            <person name="Wilkins M.J."/>
            <person name="Williams K.H."/>
            <person name="Banfield J.F."/>
        </authorList>
    </citation>
    <scope>NUCLEOTIDE SEQUENCE [LARGE SCALE GENOMIC DNA]</scope>
</reference>
<dbReference type="PANTHER" id="PTHR43630">
    <property type="entry name" value="POLY-BETA-1,6-N-ACETYL-D-GLUCOSAMINE SYNTHASE"/>
    <property type="match status" value="1"/>
</dbReference>
<keyword evidence="2" id="KW-0808">Transferase</keyword>
<feature type="domain" description="Glycosyltransferase 2-like" evidence="1">
    <location>
        <begin position="7"/>
        <end position="130"/>
    </location>
</feature>
<dbReference type="InterPro" id="IPR001173">
    <property type="entry name" value="Glyco_trans_2-like"/>
</dbReference>
<protein>
    <submittedName>
        <fullName evidence="2">Glycosyl transferase family 2</fullName>
    </submittedName>
</protein>
<gene>
    <name evidence="2" type="ORF">US62_C0005G0019</name>
</gene>
<dbReference type="Pfam" id="PF00535">
    <property type="entry name" value="Glycos_transf_2"/>
    <property type="match status" value="1"/>
</dbReference>
<evidence type="ECO:0000259" key="1">
    <source>
        <dbReference type="Pfam" id="PF00535"/>
    </source>
</evidence>
<dbReference type="AlphaFoldDB" id="A0A0G0L067"/>
<dbReference type="GO" id="GO:0016740">
    <property type="term" value="F:transferase activity"/>
    <property type="evidence" value="ECO:0007669"/>
    <property type="project" value="UniProtKB-KW"/>
</dbReference>
<dbReference type="InterPro" id="IPR029044">
    <property type="entry name" value="Nucleotide-diphossugar_trans"/>
</dbReference>
<dbReference type="CDD" id="cd02511">
    <property type="entry name" value="Beta4Glucosyltransferase"/>
    <property type="match status" value="1"/>
</dbReference>
<sequence length="255" mass="30015">MNKKTISAVIIAKNEEKNIDDCLKSVTWCDEIVVVDTDSTDKTVKIAEKFTNTIYKTKGGNYSDWRNLGLEKAKTDWIIYIDCDERCSDKLKNEILEVINSETKYSLFVIPRQNIILGRLMKHGGWWPDYVKRLYKKNHLKKWTGDLHEEPIYLGKLGYLENPLIHLKHNNLTDMLEKTNTWSAVEAQLMFKANHPKMNTVRFITAMSRELWKRLFVEKGYLDGQEGIIYSIYQMYSKSISYAKLWEMQENKLKI</sequence>
<comment type="caution">
    <text evidence="2">The sequence shown here is derived from an EMBL/GenBank/DDBJ whole genome shotgun (WGS) entry which is preliminary data.</text>
</comment>
<accession>A0A0G0L067</accession>
<dbReference type="PANTHER" id="PTHR43630:SF2">
    <property type="entry name" value="GLYCOSYLTRANSFERASE"/>
    <property type="match status" value="1"/>
</dbReference>
<dbReference type="Proteomes" id="UP000034603">
    <property type="component" value="Unassembled WGS sequence"/>
</dbReference>
<name>A0A0G0L067_9BACT</name>
<dbReference type="SUPFAM" id="SSF53448">
    <property type="entry name" value="Nucleotide-diphospho-sugar transferases"/>
    <property type="match status" value="1"/>
</dbReference>